<keyword evidence="1" id="KW-0732">Signal</keyword>
<feature type="signal peptide" evidence="1">
    <location>
        <begin position="1"/>
        <end position="20"/>
    </location>
</feature>
<feature type="chain" id="PRO_5016926509" evidence="1">
    <location>
        <begin position="21"/>
        <end position="140"/>
    </location>
</feature>
<reference evidence="3" key="1">
    <citation type="submission" date="2018-08" db="EMBL/GenBank/DDBJ databases">
        <authorList>
            <person name="Kim S.-J."/>
            <person name="Jung G.-Y."/>
        </authorList>
    </citation>
    <scope>NUCLEOTIDE SEQUENCE [LARGE SCALE GENOMIC DNA]</scope>
    <source>
        <strain evidence="3">GY_G</strain>
    </source>
</reference>
<evidence type="ECO:0000313" key="2">
    <source>
        <dbReference type="EMBL" id="RDV02568.1"/>
    </source>
</evidence>
<dbReference type="AlphaFoldDB" id="A0A371B4Q0"/>
<comment type="caution">
    <text evidence="2">The sequence shown here is derived from an EMBL/GenBank/DDBJ whole genome shotgun (WGS) entry which is preliminary data.</text>
</comment>
<protein>
    <submittedName>
        <fullName evidence="2">Uncharacterized protein</fullName>
    </submittedName>
</protein>
<gene>
    <name evidence="2" type="ORF">DXH95_11430</name>
</gene>
<name>A0A371B4Q0_9SPHN</name>
<dbReference type="Proteomes" id="UP000263833">
    <property type="component" value="Unassembled WGS sequence"/>
</dbReference>
<dbReference type="EMBL" id="QRGP01000002">
    <property type="protein sequence ID" value="RDV02568.1"/>
    <property type="molecule type" value="Genomic_DNA"/>
</dbReference>
<evidence type="ECO:0000256" key="1">
    <source>
        <dbReference type="SAM" id="SignalP"/>
    </source>
</evidence>
<proteinExistence type="predicted"/>
<evidence type="ECO:0000313" key="3">
    <source>
        <dbReference type="Proteomes" id="UP000263833"/>
    </source>
</evidence>
<keyword evidence="3" id="KW-1185">Reference proteome</keyword>
<accession>A0A371B4Q0</accession>
<organism evidence="2 3">
    <name type="scientific">Sphingorhabdus pulchriflava</name>
    <dbReference type="NCBI Taxonomy" id="2292257"/>
    <lineage>
        <taxon>Bacteria</taxon>
        <taxon>Pseudomonadati</taxon>
        <taxon>Pseudomonadota</taxon>
        <taxon>Alphaproteobacteria</taxon>
        <taxon>Sphingomonadales</taxon>
        <taxon>Sphingomonadaceae</taxon>
        <taxon>Sphingorhabdus</taxon>
    </lineage>
</organism>
<sequence length="140" mass="15411">MNWAILPVALAALVATPATASGTMSLPEQKETLSSYRSCVVRLKQAMKEDKAAPTPRKLRDDGSTREVTLDMRSKGVEKLGKQHARYEARIWYHHGRATAEGSQIEVSHSWEHRALECKGNVLTINASNGFTSSTFEPAS</sequence>